<keyword evidence="3" id="KW-1185">Reference proteome</keyword>
<dbReference type="PANTHER" id="PTHR38011">
    <property type="entry name" value="DIHYDROFOLATE REDUCTASE FAMILY PROTEIN (AFU_ORTHOLOGUE AFUA_8G06820)"/>
    <property type="match status" value="1"/>
</dbReference>
<dbReference type="Pfam" id="PF01872">
    <property type="entry name" value="RibD_C"/>
    <property type="match status" value="1"/>
</dbReference>
<name>A0ABP7CGZ3_9ACTN</name>
<evidence type="ECO:0000313" key="2">
    <source>
        <dbReference type="EMBL" id="GAA3690385.1"/>
    </source>
</evidence>
<dbReference type="PANTHER" id="PTHR38011:SF11">
    <property type="entry name" value="2,5-DIAMINO-6-RIBOSYLAMINO-4(3H)-PYRIMIDINONE 5'-PHOSPHATE REDUCTASE"/>
    <property type="match status" value="1"/>
</dbReference>
<organism evidence="2 3">
    <name type="scientific">Microlunatus aurantiacus</name>
    <dbReference type="NCBI Taxonomy" id="446786"/>
    <lineage>
        <taxon>Bacteria</taxon>
        <taxon>Bacillati</taxon>
        <taxon>Actinomycetota</taxon>
        <taxon>Actinomycetes</taxon>
        <taxon>Propionibacteriales</taxon>
        <taxon>Propionibacteriaceae</taxon>
        <taxon>Microlunatus</taxon>
    </lineage>
</organism>
<dbReference type="SUPFAM" id="SSF53597">
    <property type="entry name" value="Dihydrofolate reductase-like"/>
    <property type="match status" value="1"/>
</dbReference>
<feature type="domain" description="Bacterial bifunctional deaminase-reductase C-terminal" evidence="1">
    <location>
        <begin position="3"/>
        <end position="165"/>
    </location>
</feature>
<dbReference type="RefSeq" id="WP_344810356.1">
    <property type="nucleotide sequence ID" value="NZ_BAAAYX010000002.1"/>
</dbReference>
<reference evidence="3" key="1">
    <citation type="journal article" date="2019" name="Int. J. Syst. Evol. Microbiol.">
        <title>The Global Catalogue of Microorganisms (GCM) 10K type strain sequencing project: providing services to taxonomists for standard genome sequencing and annotation.</title>
        <authorList>
            <consortium name="The Broad Institute Genomics Platform"/>
            <consortium name="The Broad Institute Genome Sequencing Center for Infectious Disease"/>
            <person name="Wu L."/>
            <person name="Ma J."/>
        </authorList>
    </citation>
    <scope>NUCLEOTIDE SEQUENCE [LARGE SCALE GENOMIC DNA]</scope>
    <source>
        <strain evidence="3">JCM 16548</strain>
    </source>
</reference>
<comment type="caution">
    <text evidence="2">The sequence shown here is derived from an EMBL/GenBank/DDBJ whole genome shotgun (WGS) entry which is preliminary data.</text>
</comment>
<dbReference type="InterPro" id="IPR002734">
    <property type="entry name" value="RibDG_C"/>
</dbReference>
<accession>A0ABP7CGZ3</accession>
<gene>
    <name evidence="2" type="ORF">GCM10022204_01550</name>
</gene>
<dbReference type="InterPro" id="IPR024072">
    <property type="entry name" value="DHFR-like_dom_sf"/>
</dbReference>
<dbReference type="InterPro" id="IPR050765">
    <property type="entry name" value="Riboflavin_Biosynth_HTPR"/>
</dbReference>
<evidence type="ECO:0000259" key="1">
    <source>
        <dbReference type="Pfam" id="PF01872"/>
    </source>
</evidence>
<dbReference type="Proteomes" id="UP001500051">
    <property type="component" value="Unassembled WGS sequence"/>
</dbReference>
<dbReference type="EMBL" id="BAAAYX010000002">
    <property type="protein sequence ID" value="GAA3690385.1"/>
    <property type="molecule type" value="Genomic_DNA"/>
</dbReference>
<protein>
    <submittedName>
        <fullName evidence="2">Dihydrofolate reductase family protein</fullName>
    </submittedName>
</protein>
<sequence>MRSVVLYTLMSLDGVAQSPDDFILDWDDRLDANLAEVIAEQDAVLLGRGMYEEWAAYWPTSDVEPFASFINSVQKYVVGSREPAADWGPRTVVTDDLATFVAGLKQTEGSSIGVHGSVTLARSMLAADLIDELRLVIAPVTAGSGQRLFGETDLKRWTLLASEVSPAGELVLHYRRRTD</sequence>
<dbReference type="Gene3D" id="3.40.430.10">
    <property type="entry name" value="Dihydrofolate Reductase, subunit A"/>
    <property type="match status" value="1"/>
</dbReference>
<evidence type="ECO:0000313" key="3">
    <source>
        <dbReference type="Proteomes" id="UP001500051"/>
    </source>
</evidence>
<proteinExistence type="predicted"/>